<reference evidence="3" key="1">
    <citation type="submission" date="2017-07" db="EMBL/GenBank/DDBJ databases">
        <title>The cable genome - Insights into the physiology and evolution of filamentous bacteria capable of sulfide oxidation via long distance electron transfer.</title>
        <authorList>
            <person name="Thorup C."/>
            <person name="Bjerg J.T."/>
            <person name="Schreiber L."/>
            <person name="Nielsen L.P."/>
            <person name="Kjeldsen K.U."/>
            <person name="Boesen T."/>
            <person name="Boggild A."/>
            <person name="Meysman F."/>
            <person name="Geelhoed J."/>
            <person name="Schramm A."/>
        </authorList>
    </citation>
    <scope>NUCLEOTIDE SEQUENCE [LARGE SCALE GENOMIC DNA]</scope>
    <source>
        <strain evidence="3">GS</strain>
    </source>
</reference>
<dbReference type="PROSITE" id="PS50889">
    <property type="entry name" value="S4"/>
    <property type="match status" value="1"/>
</dbReference>
<dbReference type="Pfam" id="PF13275">
    <property type="entry name" value="S4_2"/>
    <property type="match status" value="1"/>
</dbReference>
<dbReference type="EMBL" id="NQJD01000017">
    <property type="protein sequence ID" value="TAA74823.1"/>
    <property type="molecule type" value="Genomic_DNA"/>
</dbReference>
<accession>A0A521G1B6</accession>
<proteinExistence type="predicted"/>
<dbReference type="GO" id="GO:0003723">
    <property type="term" value="F:RNA binding"/>
    <property type="evidence" value="ECO:0007669"/>
    <property type="project" value="UniProtKB-KW"/>
</dbReference>
<gene>
    <name evidence="3" type="ORF">CDV28_11759</name>
</gene>
<protein>
    <submittedName>
        <fullName evidence="3">Ribosome-associated protein</fullName>
    </submittedName>
</protein>
<feature type="domain" description="RNA-binding S4" evidence="2">
    <location>
        <begin position="16"/>
        <end position="76"/>
    </location>
</feature>
<dbReference type="SUPFAM" id="SSF55174">
    <property type="entry name" value="Alpha-L RNA-binding motif"/>
    <property type="match status" value="1"/>
</dbReference>
<dbReference type="InterPro" id="IPR002942">
    <property type="entry name" value="S4_RNA-bd"/>
</dbReference>
<comment type="caution">
    <text evidence="3">The sequence shown here is derived from an EMBL/GenBank/DDBJ whole genome shotgun (WGS) entry which is preliminary data.</text>
</comment>
<dbReference type="InterPro" id="IPR036986">
    <property type="entry name" value="S4_RNA-bd_sf"/>
</dbReference>
<evidence type="ECO:0000313" key="4">
    <source>
        <dbReference type="Proteomes" id="UP000316238"/>
    </source>
</evidence>
<dbReference type="Proteomes" id="UP000316238">
    <property type="component" value="Unassembled WGS sequence"/>
</dbReference>
<evidence type="ECO:0000313" key="3">
    <source>
        <dbReference type="EMBL" id="TAA74823.1"/>
    </source>
</evidence>
<dbReference type="SMART" id="SM00363">
    <property type="entry name" value="S4"/>
    <property type="match status" value="1"/>
</dbReference>
<name>A0A521G1B6_9BACT</name>
<dbReference type="Gene3D" id="3.10.290.10">
    <property type="entry name" value="RNA-binding S4 domain"/>
    <property type="match status" value="1"/>
</dbReference>
<evidence type="ECO:0000259" key="2">
    <source>
        <dbReference type="SMART" id="SM00363"/>
    </source>
</evidence>
<keyword evidence="4" id="KW-1185">Reference proteome</keyword>
<sequence length="83" mass="9243">MSNEIETVMIKDSYIELCSLLKLESMADSGGEAKQMISEGLVRVNGEVETRKRKKICTDDVVECKGKHVRVVNAVPSKVNDMK</sequence>
<keyword evidence="1" id="KW-0694">RNA-binding</keyword>
<dbReference type="CDD" id="cd00165">
    <property type="entry name" value="S4"/>
    <property type="match status" value="1"/>
</dbReference>
<organism evidence="3 4">
    <name type="scientific">Candidatus Electronema aureum</name>
    <dbReference type="NCBI Taxonomy" id="2005002"/>
    <lineage>
        <taxon>Bacteria</taxon>
        <taxon>Pseudomonadati</taxon>
        <taxon>Thermodesulfobacteriota</taxon>
        <taxon>Desulfobulbia</taxon>
        <taxon>Desulfobulbales</taxon>
        <taxon>Desulfobulbaceae</taxon>
        <taxon>Candidatus Electronema</taxon>
    </lineage>
</organism>
<dbReference type="AlphaFoldDB" id="A0A521G1B6"/>
<evidence type="ECO:0000256" key="1">
    <source>
        <dbReference type="PROSITE-ProRule" id="PRU00182"/>
    </source>
</evidence>